<comment type="caution">
    <text evidence="1">The sequence shown here is derived from an EMBL/GenBank/DDBJ whole genome shotgun (WGS) entry which is preliminary data.</text>
</comment>
<reference evidence="1 2" key="1">
    <citation type="submission" date="2024-06" db="EMBL/GenBank/DDBJ databases">
        <title>A chromosome level genome sequence of Diviner's sage (Salvia divinorum).</title>
        <authorList>
            <person name="Ford S.A."/>
            <person name="Ro D.-K."/>
            <person name="Ness R.W."/>
            <person name="Phillips M.A."/>
        </authorList>
    </citation>
    <scope>NUCLEOTIDE SEQUENCE [LARGE SCALE GENOMIC DNA]</scope>
    <source>
        <strain evidence="1">SAF-2024a</strain>
        <tissue evidence="1">Leaf</tissue>
    </source>
</reference>
<protein>
    <submittedName>
        <fullName evidence="1">Protein NYNRIN-like</fullName>
    </submittedName>
</protein>
<dbReference type="EMBL" id="JBEAFC010000002">
    <property type="protein sequence ID" value="KAL1567119.1"/>
    <property type="molecule type" value="Genomic_DNA"/>
</dbReference>
<gene>
    <name evidence="1" type="ORF">AAHA92_02635</name>
</gene>
<proteinExistence type="predicted"/>
<accession>A0ABD1IH59</accession>
<name>A0ABD1IH59_SALDI</name>
<dbReference type="Gene3D" id="1.10.340.70">
    <property type="match status" value="1"/>
</dbReference>
<sequence length="66" mass="7808">MKLKSEAKYYFWDDPYLWKAGADQVIRRCIPDWEQEDVLIHCHSLAYGGHFGPKRTARKVLDSGFY</sequence>
<dbReference type="Proteomes" id="UP001567538">
    <property type="component" value="Unassembled WGS sequence"/>
</dbReference>
<evidence type="ECO:0000313" key="1">
    <source>
        <dbReference type="EMBL" id="KAL1567119.1"/>
    </source>
</evidence>
<organism evidence="1 2">
    <name type="scientific">Salvia divinorum</name>
    <name type="common">Maria pastora</name>
    <name type="synonym">Diviner's sage</name>
    <dbReference type="NCBI Taxonomy" id="28513"/>
    <lineage>
        <taxon>Eukaryota</taxon>
        <taxon>Viridiplantae</taxon>
        <taxon>Streptophyta</taxon>
        <taxon>Embryophyta</taxon>
        <taxon>Tracheophyta</taxon>
        <taxon>Spermatophyta</taxon>
        <taxon>Magnoliopsida</taxon>
        <taxon>eudicotyledons</taxon>
        <taxon>Gunneridae</taxon>
        <taxon>Pentapetalae</taxon>
        <taxon>asterids</taxon>
        <taxon>lamiids</taxon>
        <taxon>Lamiales</taxon>
        <taxon>Lamiaceae</taxon>
        <taxon>Nepetoideae</taxon>
        <taxon>Mentheae</taxon>
        <taxon>Salviinae</taxon>
        <taxon>Salvia</taxon>
        <taxon>Salvia subgen. Calosphace</taxon>
    </lineage>
</organism>
<evidence type="ECO:0000313" key="2">
    <source>
        <dbReference type="Proteomes" id="UP001567538"/>
    </source>
</evidence>
<keyword evidence="2" id="KW-1185">Reference proteome</keyword>
<dbReference type="AlphaFoldDB" id="A0ABD1IH59"/>